<name>A0A1I5WP97_9RHOB</name>
<dbReference type="AlphaFoldDB" id="A0A1I5WP97"/>
<evidence type="ECO:0008006" key="5">
    <source>
        <dbReference type="Google" id="ProtNLM"/>
    </source>
</evidence>
<evidence type="ECO:0000313" key="4">
    <source>
        <dbReference type="Proteomes" id="UP000199356"/>
    </source>
</evidence>
<accession>A0A1I5WP97</accession>
<dbReference type="Gene3D" id="1.10.443.10">
    <property type="entry name" value="Intergrase catalytic core"/>
    <property type="match status" value="1"/>
</dbReference>
<dbReference type="GO" id="GO:0006310">
    <property type="term" value="P:DNA recombination"/>
    <property type="evidence" value="ECO:0007669"/>
    <property type="project" value="UniProtKB-KW"/>
</dbReference>
<dbReference type="GO" id="GO:0003677">
    <property type="term" value="F:DNA binding"/>
    <property type="evidence" value="ECO:0007669"/>
    <property type="project" value="InterPro"/>
</dbReference>
<dbReference type="InterPro" id="IPR011010">
    <property type="entry name" value="DNA_brk_join_enz"/>
</dbReference>
<dbReference type="GO" id="GO:0015074">
    <property type="term" value="P:DNA integration"/>
    <property type="evidence" value="ECO:0007669"/>
    <property type="project" value="InterPro"/>
</dbReference>
<feature type="region of interest" description="Disordered" evidence="2">
    <location>
        <begin position="212"/>
        <end position="242"/>
    </location>
</feature>
<feature type="region of interest" description="Disordered" evidence="2">
    <location>
        <begin position="570"/>
        <end position="590"/>
    </location>
</feature>
<evidence type="ECO:0000313" key="3">
    <source>
        <dbReference type="EMBL" id="SFQ21530.1"/>
    </source>
</evidence>
<proteinExistence type="predicted"/>
<dbReference type="Proteomes" id="UP000199356">
    <property type="component" value="Unassembled WGS sequence"/>
</dbReference>
<dbReference type="RefSeq" id="WP_093425870.1">
    <property type="nucleotide sequence ID" value="NZ_FOXA01000052.1"/>
</dbReference>
<organism evidence="3 4">
    <name type="scientific">Tranquillimonas alkanivorans</name>
    <dbReference type="NCBI Taxonomy" id="441119"/>
    <lineage>
        <taxon>Bacteria</taxon>
        <taxon>Pseudomonadati</taxon>
        <taxon>Pseudomonadota</taxon>
        <taxon>Alphaproteobacteria</taxon>
        <taxon>Rhodobacterales</taxon>
        <taxon>Roseobacteraceae</taxon>
        <taxon>Tranquillimonas</taxon>
    </lineage>
</organism>
<dbReference type="SUPFAM" id="SSF56349">
    <property type="entry name" value="DNA breaking-rejoining enzymes"/>
    <property type="match status" value="1"/>
</dbReference>
<protein>
    <recommendedName>
        <fullName evidence="5">Phage integrase family protein</fullName>
    </recommendedName>
</protein>
<keyword evidence="1" id="KW-0233">DNA recombination</keyword>
<dbReference type="EMBL" id="FOXA01000052">
    <property type="protein sequence ID" value="SFQ21530.1"/>
    <property type="molecule type" value="Genomic_DNA"/>
</dbReference>
<reference evidence="3 4" key="1">
    <citation type="submission" date="2016-10" db="EMBL/GenBank/DDBJ databases">
        <authorList>
            <person name="de Groot N.N."/>
        </authorList>
    </citation>
    <scope>NUCLEOTIDE SEQUENCE [LARGE SCALE GENOMIC DNA]</scope>
    <source>
        <strain evidence="3 4">DSM 19547</strain>
    </source>
</reference>
<sequence length="623" mass="71799">MIRGPESAPQQEVQAPTISIHDFDLDIQDFLKRHDLTVGLDTQDLDVLRYLSPELLHEAFEASRSVETLTRPTAMLRKSGTMKQYERAVRRLTEANRGGDPYAEYSMLTKTDAWKSRQSRSLAKAALNRSASSLILRELPSFYETLIHDARNQGQKNAGVEAKKLEGFLNHHYHDDGRPAREPALSLDDDGDAPLYDVDFLRRLARASKYLNQYPPDPHGIRSRKAMTRDRKKPSSPPEIPTIDELCTQRKLSKEDARIELDRILEYKKREFMDRGASEIDAQLEVDALIWQRKPAAVRVRKSKRDALRQVHELENRQIKRDPNYDWRSEFWSKVLTHKHMDDDRRAQIAVLMTTGCRPVELYNGVTVHLLKQKNTDGYYRLLLRIPGSKVADERYLLDDDGSPLKRTDDDNALIREWMTDPRYEDVRSFNQKGQAFRLLEIDAQQPEAIWLAQYMQEHGEVLDPAYRNLSKAETNAYREYDHQIALTKVIKLIHTPRDRDAWRMLDEQERRNTATSALSSQVASIGKKVFPKLRTKITSYVLRHAFSSDFKAMTPDRADRGAVMGHQSTLTHGRYGHSSAAKRKLTRSRASQIRSFKVCKPVRNPSHRYPGVTAVPKPGARP</sequence>
<gene>
    <name evidence="3" type="ORF">SAMN04488047_1524</name>
</gene>
<evidence type="ECO:0000256" key="1">
    <source>
        <dbReference type="ARBA" id="ARBA00023172"/>
    </source>
</evidence>
<feature type="compositionally biased region" description="Basic residues" evidence="2">
    <location>
        <begin position="221"/>
        <end position="234"/>
    </location>
</feature>
<feature type="region of interest" description="Disordered" evidence="2">
    <location>
        <begin position="603"/>
        <end position="623"/>
    </location>
</feature>
<dbReference type="InterPro" id="IPR013762">
    <property type="entry name" value="Integrase-like_cat_sf"/>
</dbReference>
<evidence type="ECO:0000256" key="2">
    <source>
        <dbReference type="SAM" id="MobiDB-lite"/>
    </source>
</evidence>
<keyword evidence="4" id="KW-1185">Reference proteome</keyword>